<feature type="transmembrane region" description="Helical" evidence="6">
    <location>
        <begin position="81"/>
        <end position="100"/>
    </location>
</feature>
<feature type="transmembrane region" description="Helical" evidence="6">
    <location>
        <begin position="184"/>
        <end position="202"/>
    </location>
</feature>
<evidence type="ECO:0000256" key="5">
    <source>
        <dbReference type="ARBA" id="ARBA00023136"/>
    </source>
</evidence>
<feature type="transmembrane region" description="Helical" evidence="6">
    <location>
        <begin position="40"/>
        <end position="60"/>
    </location>
</feature>
<protein>
    <submittedName>
        <fullName evidence="7">Amino acid permease-associated region</fullName>
    </submittedName>
</protein>
<feature type="transmembrane region" description="Helical" evidence="6">
    <location>
        <begin position="152"/>
        <end position="172"/>
    </location>
</feature>
<dbReference type="PIRSF" id="PIRSF006060">
    <property type="entry name" value="AA_transporter"/>
    <property type="match status" value="1"/>
</dbReference>
<dbReference type="InterPro" id="IPR002293">
    <property type="entry name" value="AA/rel_permease1"/>
</dbReference>
<evidence type="ECO:0000256" key="4">
    <source>
        <dbReference type="ARBA" id="ARBA00022989"/>
    </source>
</evidence>
<dbReference type="Gene3D" id="1.20.1740.10">
    <property type="entry name" value="Amino acid/polyamine transporter I"/>
    <property type="match status" value="1"/>
</dbReference>
<dbReference type="Pfam" id="PF13520">
    <property type="entry name" value="AA_permease_2"/>
    <property type="match status" value="1"/>
</dbReference>
<dbReference type="RefSeq" id="WP_015911368.1">
    <property type="nucleotide sequence ID" value="NC_012029.1"/>
</dbReference>
<feature type="transmembrane region" description="Helical" evidence="6">
    <location>
        <begin position="409"/>
        <end position="428"/>
    </location>
</feature>
<dbReference type="GeneID" id="7400894"/>
<dbReference type="AlphaFoldDB" id="B9LU64"/>
<feature type="transmembrane region" description="Helical" evidence="6">
    <location>
        <begin position="270"/>
        <end position="303"/>
    </location>
</feature>
<comment type="subcellular location">
    <subcellularLocation>
        <location evidence="1">Cell membrane</location>
        <topology evidence="1">Multi-pass membrane protein</topology>
    </subcellularLocation>
</comment>
<feature type="transmembrane region" description="Helical" evidence="6">
    <location>
        <begin position="223"/>
        <end position="245"/>
    </location>
</feature>
<feature type="transmembrane region" description="Helical" evidence="6">
    <location>
        <begin position="12"/>
        <end position="34"/>
    </location>
</feature>
<dbReference type="HOGENOM" id="CLU_007946_15_12_2"/>
<feature type="transmembrane region" description="Helical" evidence="6">
    <location>
        <begin position="323"/>
        <end position="346"/>
    </location>
</feature>
<dbReference type="InterPro" id="IPR050367">
    <property type="entry name" value="APC_superfamily"/>
</dbReference>
<dbReference type="KEGG" id="hla:Hlac_2687"/>
<dbReference type="EMBL" id="CP001365">
    <property type="protein sequence ID" value="ACM58258.1"/>
    <property type="molecule type" value="Genomic_DNA"/>
</dbReference>
<evidence type="ECO:0000256" key="3">
    <source>
        <dbReference type="ARBA" id="ARBA00022692"/>
    </source>
</evidence>
<evidence type="ECO:0000256" key="1">
    <source>
        <dbReference type="ARBA" id="ARBA00004651"/>
    </source>
</evidence>
<evidence type="ECO:0000256" key="6">
    <source>
        <dbReference type="SAM" id="Phobius"/>
    </source>
</evidence>
<evidence type="ECO:0000256" key="2">
    <source>
        <dbReference type="ARBA" id="ARBA00022475"/>
    </source>
</evidence>
<dbReference type="PANTHER" id="PTHR42770:SF11">
    <property type="entry name" value="INNER MEMBRANE TRANSPORT PROTEIN YBAT"/>
    <property type="match status" value="1"/>
</dbReference>
<dbReference type="Proteomes" id="UP000000740">
    <property type="component" value="Chromosome 1"/>
</dbReference>
<keyword evidence="3 6" id="KW-0812">Transmembrane</keyword>
<accession>B9LU64</accession>
<keyword evidence="2" id="KW-1003">Cell membrane</keyword>
<keyword evidence="5 6" id="KW-0472">Membrane</keyword>
<reference evidence="7 8" key="1">
    <citation type="journal article" date="2016" name="Stand. Genomic Sci.">
        <title>Complete genome sequence of the Antarctic Halorubrum lacusprofundi type strain ACAM 34.</title>
        <authorList>
            <person name="Anderson I.J."/>
            <person name="DasSarma P."/>
            <person name="Lucas S."/>
            <person name="Copeland A."/>
            <person name="Lapidus A."/>
            <person name="Del Rio T.G."/>
            <person name="Tice H."/>
            <person name="Dalin E."/>
            <person name="Bruce D.C."/>
            <person name="Goodwin L."/>
            <person name="Pitluck S."/>
            <person name="Sims D."/>
            <person name="Brettin T.S."/>
            <person name="Detter J.C."/>
            <person name="Han C.S."/>
            <person name="Larimer F."/>
            <person name="Hauser L."/>
            <person name="Land M."/>
            <person name="Ivanova N."/>
            <person name="Richardson P."/>
            <person name="Cavicchioli R."/>
            <person name="DasSarma S."/>
            <person name="Woese C.R."/>
            <person name="Kyrpides N.C."/>
        </authorList>
    </citation>
    <scope>NUCLEOTIDE SEQUENCE [LARGE SCALE GENOMIC DNA]</scope>
    <source>
        <strain evidence="8">ATCC 49239 / DSM 5036 / JCM 8891 / ACAM 34</strain>
    </source>
</reference>
<dbReference type="PANTHER" id="PTHR42770">
    <property type="entry name" value="AMINO ACID TRANSPORTER-RELATED"/>
    <property type="match status" value="1"/>
</dbReference>
<keyword evidence="8" id="KW-1185">Reference proteome</keyword>
<feature type="transmembrane region" description="Helical" evidence="6">
    <location>
        <begin position="112"/>
        <end position="140"/>
    </location>
</feature>
<dbReference type="GO" id="GO:0022857">
    <property type="term" value="F:transmembrane transporter activity"/>
    <property type="evidence" value="ECO:0007669"/>
    <property type="project" value="InterPro"/>
</dbReference>
<keyword evidence="4 6" id="KW-1133">Transmembrane helix</keyword>
<dbReference type="GO" id="GO:0005886">
    <property type="term" value="C:plasma membrane"/>
    <property type="evidence" value="ECO:0007669"/>
    <property type="project" value="UniProtKB-SubCell"/>
</dbReference>
<gene>
    <name evidence="7" type="ordered locus">Hlac_2687</name>
</gene>
<dbReference type="eggNOG" id="arCOG00009">
    <property type="taxonomic scope" value="Archaea"/>
</dbReference>
<proteinExistence type="predicted"/>
<name>B9LU64_HALLT</name>
<sequence length="465" mass="48162">MSDGELSRDLGLYSAVTLSMGAMIGGGIFVLPAVGYKKAGPAIIVAYLLAGLIVLPNALSKAEMATAMPEDGGTYIYIDRAMGPLFGTIAGIGVWFSLVFKSAFALVGLGAYLLLLVSIPATLVKVVALVLGVIVILLNIVGTEKSGQVQGVLVTFVVLVLGAYVVGGVVPSDSVQYTPFVTRGIGGIATATAFVFVSYAGIGEVASVAEEITDPGRNIPRAMLISIGVMMVIYTAVVGVIVGIVPADTLIHGGPDGGTSLTPMADSAEMVFGGVGVTVVAITAVLALTSMANAGVLGTSRFLLAMSRDSLLPDQVGRINHRFLTPVNAVLVTGGVLLALIAFVPVVNLAKLASAFLILVFSLENLSVIVFREADVDFYNPDFRSPGYPAVQILGVVGGVILIIQMGLISIIGAVGISVGSVAWYLAYARPRTDRRGVLATYFDRVPDLLEPLDEAPTSSKQEED</sequence>
<organism evidence="7 8">
    <name type="scientific">Halorubrum lacusprofundi (strain ATCC 49239 / DSM 5036 / JCM 8891 / ACAM 34)</name>
    <dbReference type="NCBI Taxonomy" id="416348"/>
    <lineage>
        <taxon>Archaea</taxon>
        <taxon>Methanobacteriati</taxon>
        <taxon>Methanobacteriota</taxon>
        <taxon>Stenosarchaea group</taxon>
        <taxon>Halobacteria</taxon>
        <taxon>Halobacteriales</taxon>
        <taxon>Haloferacaceae</taxon>
        <taxon>Halorubrum</taxon>
    </lineage>
</organism>
<evidence type="ECO:0000313" key="8">
    <source>
        <dbReference type="Proteomes" id="UP000000740"/>
    </source>
</evidence>
<evidence type="ECO:0000313" key="7">
    <source>
        <dbReference type="EMBL" id="ACM58258.1"/>
    </source>
</evidence>